<evidence type="ECO:0000256" key="1">
    <source>
        <dbReference type="SAM" id="MobiDB-lite"/>
    </source>
</evidence>
<evidence type="ECO:0000313" key="2">
    <source>
        <dbReference type="EMBL" id="GMT06413.1"/>
    </source>
</evidence>
<name>A0AAV5UJC5_9BILA</name>
<protein>
    <submittedName>
        <fullName evidence="2">Uncharacterized protein</fullName>
    </submittedName>
</protein>
<reference evidence="2" key="1">
    <citation type="submission" date="2023-10" db="EMBL/GenBank/DDBJ databases">
        <title>Genome assembly of Pristionchus species.</title>
        <authorList>
            <person name="Yoshida K."/>
            <person name="Sommer R.J."/>
        </authorList>
    </citation>
    <scope>NUCLEOTIDE SEQUENCE</scope>
    <source>
        <strain evidence="2">RS0144</strain>
    </source>
</reference>
<keyword evidence="4" id="KW-1185">Reference proteome</keyword>
<evidence type="ECO:0000313" key="3">
    <source>
        <dbReference type="EMBL" id="GMT08336.1"/>
    </source>
</evidence>
<gene>
    <name evidence="2" type="ORF">PENTCL1PPCAC_28587</name>
    <name evidence="3" type="ORF">PENTCL1PPCAC_30510</name>
</gene>
<feature type="compositionally biased region" description="Polar residues" evidence="1">
    <location>
        <begin position="154"/>
        <end position="164"/>
    </location>
</feature>
<accession>A0AAV5UJC5</accession>
<dbReference type="AlphaFoldDB" id="A0AAV5UJC5"/>
<dbReference type="Proteomes" id="UP001432027">
    <property type="component" value="Unassembled WGS sequence"/>
</dbReference>
<organism evidence="2 4">
    <name type="scientific">Pristionchus entomophagus</name>
    <dbReference type="NCBI Taxonomy" id="358040"/>
    <lineage>
        <taxon>Eukaryota</taxon>
        <taxon>Metazoa</taxon>
        <taxon>Ecdysozoa</taxon>
        <taxon>Nematoda</taxon>
        <taxon>Chromadorea</taxon>
        <taxon>Rhabditida</taxon>
        <taxon>Rhabditina</taxon>
        <taxon>Diplogasteromorpha</taxon>
        <taxon>Diplogasteroidea</taxon>
        <taxon>Neodiplogasteridae</taxon>
        <taxon>Pristionchus</taxon>
    </lineage>
</organism>
<proteinExistence type="predicted"/>
<dbReference type="EMBL" id="BTSX01000006">
    <property type="protein sequence ID" value="GMT06413.1"/>
    <property type="molecule type" value="Genomic_DNA"/>
</dbReference>
<sequence>MLLMLLLFVSVDADKGLIDDKLINSTQTVYNLVKTTSLDGIVAPQNDTSVSTTIENMKEARTKLVNDIPDLDILFVMGVIPHKFSKYENYFLALKNLLTMAKTCDGCNPYQVLWNNANDSVSSDYDNFDTALKIYTNRSTDDSSLRTTTKPAPAQTTSLAPVTSPGPNQETHANCCILCQFAPACPNYYQGRCGGCGCSCNRSCRTQKKCCNCKDKCCNKSGTHEEDKSTNPGEILVSKTVAPKSSSSSPMIAFVSAITLLISLLY</sequence>
<feature type="region of interest" description="Disordered" evidence="1">
    <location>
        <begin position="141"/>
        <end position="164"/>
    </location>
</feature>
<evidence type="ECO:0000313" key="4">
    <source>
        <dbReference type="Proteomes" id="UP001432027"/>
    </source>
</evidence>
<comment type="caution">
    <text evidence="2">The sequence shown here is derived from an EMBL/GenBank/DDBJ whole genome shotgun (WGS) entry which is preliminary data.</text>
</comment>
<dbReference type="EMBL" id="BTSX01000062">
    <property type="protein sequence ID" value="GMT08336.1"/>
    <property type="molecule type" value="Genomic_DNA"/>
</dbReference>